<feature type="region of interest" description="Disordered" evidence="1">
    <location>
        <begin position="74"/>
        <end position="146"/>
    </location>
</feature>
<feature type="compositionally biased region" description="Polar residues" evidence="1">
    <location>
        <begin position="85"/>
        <end position="96"/>
    </location>
</feature>
<keyword evidence="3" id="KW-1185">Reference proteome</keyword>
<evidence type="ECO:0000313" key="2">
    <source>
        <dbReference type="EMBL" id="KAK6347564.1"/>
    </source>
</evidence>
<gene>
    <name evidence="2" type="ORF">TWF718_005402</name>
</gene>
<reference evidence="2 3" key="1">
    <citation type="submission" date="2019-10" db="EMBL/GenBank/DDBJ databases">
        <authorList>
            <person name="Palmer J.M."/>
        </authorList>
    </citation>
    <scope>NUCLEOTIDE SEQUENCE [LARGE SCALE GENOMIC DNA]</scope>
    <source>
        <strain evidence="2 3">TWF718</strain>
    </source>
</reference>
<protein>
    <submittedName>
        <fullName evidence="2">Uncharacterized protein</fullName>
    </submittedName>
</protein>
<comment type="caution">
    <text evidence="2">The sequence shown here is derived from an EMBL/GenBank/DDBJ whole genome shotgun (WGS) entry which is preliminary data.</text>
</comment>
<feature type="region of interest" description="Disordered" evidence="1">
    <location>
        <begin position="340"/>
        <end position="382"/>
    </location>
</feature>
<organism evidence="2 3">
    <name type="scientific">Orbilia javanica</name>
    <dbReference type="NCBI Taxonomy" id="47235"/>
    <lineage>
        <taxon>Eukaryota</taxon>
        <taxon>Fungi</taxon>
        <taxon>Dikarya</taxon>
        <taxon>Ascomycota</taxon>
        <taxon>Pezizomycotina</taxon>
        <taxon>Orbiliomycetes</taxon>
        <taxon>Orbiliales</taxon>
        <taxon>Orbiliaceae</taxon>
        <taxon>Orbilia</taxon>
    </lineage>
</organism>
<name>A0AAN8MUP1_9PEZI</name>
<feature type="compositionally biased region" description="Acidic residues" evidence="1">
    <location>
        <begin position="137"/>
        <end position="146"/>
    </location>
</feature>
<accession>A0AAN8MUP1</accession>
<evidence type="ECO:0000256" key="1">
    <source>
        <dbReference type="SAM" id="MobiDB-lite"/>
    </source>
</evidence>
<proteinExistence type="predicted"/>
<dbReference type="Proteomes" id="UP001313282">
    <property type="component" value="Unassembled WGS sequence"/>
</dbReference>
<evidence type="ECO:0000313" key="3">
    <source>
        <dbReference type="Proteomes" id="UP001313282"/>
    </source>
</evidence>
<feature type="compositionally biased region" description="Polar residues" evidence="1">
    <location>
        <begin position="340"/>
        <end position="377"/>
    </location>
</feature>
<sequence>MVYENADAADMRQHQLRSVQERHFPAHLGASDFHQEHSTRAAVAIATETEAVPEKEFSRIEVQSTKVPKTENAAFRYGGRGGENATATTRVSSEPQLESELATRRMSRTVENATSSIPEENAPKVPQNLYKGTDASSSEDEDSDADIDDEADKISFHKIEISRLLCQRNVDRGLLLVHLKSLVEKYRVSSYPKATLLLSTFYLQGLVPASGERTEQTRKCLRMLEDYKPTEFIRSFNMVRAMAFYQSKNYSRAYKECRRLINLDKRGSKYQPSAGEPETRLSHIQSAYEIAAASSKALGDEGNMLYYRSLCAERKSRPFILIDGSFIDLPMTFELTQGFPSTSDTPITRENYIPPNQTPERNLIQRPSNNISQNSSRESLDMEKLQLDQQRKRGIFEPEEIAKNNSLKNNSIASSEVLIPEREQHSNIPAIYGRDSTTQTYSSSRLGNRTITDIERNLGINRNPNDSPPSQETFNFSVIIPPFLPVGTSIYSYTLAPGFGSQVTPFHHGDINPPTLVCDPALGLKKQVSYSWFDLIDQTGQRIPGALKLAFQSYDEIIKVVDFYIKKHRPIVASIIASKGFHYHQGQWFETGYGYEFSCLPWIHSDYKKSRSRFHFLAAIFASQSVGSVAPECAEFLRIFLGPALPEGSSRPPLTYPYLLYEGLVVSLAVGNITMASAIAKHPTPGTCLLTSKPSRRIPLLYDNHGFVLAPLPLVVILESKRDSMEESLLSLVNQSVWDSTEADCQIYDLNLFHTAAKYASLSTQPLSYLLEKHNCKRCLCKVIREDIDGNDDTAFDIVLSRALNLRSFGTLYLNFGVFAEIAKLFYKHDAAYSNSFIVRKGDLGLLDSSGFPSLFCIKKIPKSSNA</sequence>
<dbReference type="EMBL" id="JAVHNR010000003">
    <property type="protein sequence ID" value="KAK6347564.1"/>
    <property type="molecule type" value="Genomic_DNA"/>
</dbReference>
<dbReference type="AlphaFoldDB" id="A0AAN8MUP1"/>
<feature type="compositionally biased region" description="Polar residues" evidence="1">
    <location>
        <begin position="109"/>
        <end position="118"/>
    </location>
</feature>